<evidence type="ECO:0000256" key="4">
    <source>
        <dbReference type="SAM" id="MobiDB-lite"/>
    </source>
</evidence>
<dbReference type="PANTHER" id="PTHR38429">
    <property type="entry name" value="SEPTATION PROTEIN SPOVG-RELATED"/>
    <property type="match status" value="1"/>
</dbReference>
<dbReference type="GO" id="GO:0030435">
    <property type="term" value="P:sporulation resulting in formation of a cellular spore"/>
    <property type="evidence" value="ECO:0007669"/>
    <property type="project" value="InterPro"/>
</dbReference>
<evidence type="ECO:0000256" key="1">
    <source>
        <dbReference type="ARBA" id="ARBA00022618"/>
    </source>
</evidence>
<dbReference type="SUPFAM" id="SSF160537">
    <property type="entry name" value="SpoVG-like"/>
    <property type="match status" value="2"/>
</dbReference>
<dbReference type="InterPro" id="IPR007170">
    <property type="entry name" value="SpoVG"/>
</dbReference>
<dbReference type="Gene3D" id="3.30.1120.40">
    <property type="entry name" value="Stage V sporulation protein G"/>
    <property type="match status" value="2"/>
</dbReference>
<keyword evidence="1" id="KW-0132">Cell division</keyword>
<evidence type="ECO:0000313" key="5">
    <source>
        <dbReference type="EMBL" id="ADU23701.1"/>
    </source>
</evidence>
<proteinExistence type="predicted"/>
<dbReference type="STRING" id="697329.Rumal_3238"/>
<dbReference type="EMBL" id="CP002403">
    <property type="protein sequence ID" value="ADU23701.1"/>
    <property type="molecule type" value="Genomic_DNA"/>
</dbReference>
<gene>
    <name evidence="5" type="ordered locus">Rumal_3238</name>
</gene>
<dbReference type="PANTHER" id="PTHR38429:SF1">
    <property type="entry name" value="SEPTATION PROTEIN SPOVG-RELATED"/>
    <property type="match status" value="1"/>
</dbReference>
<dbReference type="eggNOG" id="COG2088">
    <property type="taxonomic scope" value="Bacteria"/>
</dbReference>
<evidence type="ECO:0000256" key="2">
    <source>
        <dbReference type="ARBA" id="ARBA00023210"/>
    </source>
</evidence>
<keyword evidence="2" id="KW-0717">Septation</keyword>
<dbReference type="OrthoDB" id="9796286at2"/>
<evidence type="ECO:0008006" key="7">
    <source>
        <dbReference type="Google" id="ProtNLM"/>
    </source>
</evidence>
<evidence type="ECO:0000256" key="3">
    <source>
        <dbReference type="ARBA" id="ARBA00023306"/>
    </source>
</evidence>
<organism evidence="5 6">
    <name type="scientific">Ruminococcus albus (strain ATCC 27210 / DSM 20455 / JCM 14654 / NCDO 2250 / 7)</name>
    <dbReference type="NCBI Taxonomy" id="697329"/>
    <lineage>
        <taxon>Bacteria</taxon>
        <taxon>Bacillati</taxon>
        <taxon>Bacillota</taxon>
        <taxon>Clostridia</taxon>
        <taxon>Eubacteriales</taxon>
        <taxon>Oscillospiraceae</taxon>
        <taxon>Ruminococcus</taxon>
    </lineage>
</organism>
<accession>E6UGN9</accession>
<sequence>MRIQVSASRYTPPAGDTNNTRGFASVKFQNDNGDEYMLERITIRESANGMYVSLPTVARNAKVNGSPVYDSNGNPKKEFTEVLHPVNNAARTELCNAIMERWRANDREYAEFNILGNTQFEMSKINVNLHSDQAKHLVGIGSVTFGDAFKLDSIMVKEGSKGEFLDLPSYRTKKYDPETKQIVIGADGQPEIDYRDLFHPNTREAYDKLTNAVLDSLHAKQQAQDNSYAAYEQQQNNYNQQSAAAAIPDYDPFSGFEDITPQYGRGR</sequence>
<dbReference type="GO" id="GO:0000917">
    <property type="term" value="P:division septum assembly"/>
    <property type="evidence" value="ECO:0007669"/>
    <property type="project" value="UniProtKB-KW"/>
</dbReference>
<evidence type="ECO:0000313" key="6">
    <source>
        <dbReference type="Proteomes" id="UP000006919"/>
    </source>
</evidence>
<dbReference type="HOGENOM" id="CLU_1041638_0_0_9"/>
<reference evidence="5 6" key="1">
    <citation type="journal article" date="2011" name="J. Bacteriol.">
        <title>Complete genome of the cellulolytic ruminal bacterium Ruminococcus albus 7.</title>
        <authorList>
            <person name="Suen G."/>
            <person name="Stevenson D.M."/>
            <person name="Bruce D.C."/>
            <person name="Chertkov O."/>
            <person name="Copeland A."/>
            <person name="Cheng J.F."/>
            <person name="Detter C."/>
            <person name="Detter J.C."/>
            <person name="Goodwin L.A."/>
            <person name="Han C.S."/>
            <person name="Hauser L.J."/>
            <person name="Ivanova N.N."/>
            <person name="Kyrpides N.C."/>
            <person name="Land M.L."/>
            <person name="Lapidus A."/>
            <person name="Lucas S."/>
            <person name="Ovchinnikova G."/>
            <person name="Pitluck S."/>
            <person name="Tapia R."/>
            <person name="Woyke T."/>
            <person name="Boyum J."/>
            <person name="Mead D."/>
            <person name="Weimer P.J."/>
        </authorList>
    </citation>
    <scope>NUCLEOTIDE SEQUENCE [LARGE SCALE GENOMIC DNA]</scope>
    <source>
        <strain evidence="6">ATCC 27210 / DSM 20455 / JCM 14654 / NCDO 2250 / 7</strain>
    </source>
</reference>
<keyword evidence="3" id="KW-0131">Cell cycle</keyword>
<name>E6UGN9_RUMA7</name>
<feature type="region of interest" description="Disordered" evidence="4">
    <location>
        <begin position="1"/>
        <end position="23"/>
    </location>
</feature>
<dbReference type="RefSeq" id="WP_013499807.1">
    <property type="nucleotide sequence ID" value="NC_014833.1"/>
</dbReference>
<dbReference type="Pfam" id="PF04026">
    <property type="entry name" value="SpoVG"/>
    <property type="match status" value="2"/>
</dbReference>
<dbReference type="AlphaFoldDB" id="E6UGN9"/>
<dbReference type="KEGG" id="ral:Rumal_3238"/>
<dbReference type="InterPro" id="IPR036751">
    <property type="entry name" value="SpoVG_sf"/>
</dbReference>
<dbReference type="Proteomes" id="UP000006919">
    <property type="component" value="Chromosome"/>
</dbReference>
<protein>
    <recommendedName>
        <fullName evidence="7">DNA-binding protein SpoVG, cell septation regulator</fullName>
    </recommendedName>
</protein>